<accession>A0A7Z8NN55</accession>
<feature type="non-terminal residue" evidence="9">
    <location>
        <position position="337"/>
    </location>
</feature>
<feature type="region of interest" description="Disordered" evidence="6">
    <location>
        <begin position="318"/>
        <end position="337"/>
    </location>
</feature>
<feature type="transmembrane region" description="Helical" evidence="7">
    <location>
        <begin position="225"/>
        <end position="241"/>
    </location>
</feature>
<dbReference type="EMBL" id="SZYE01000354">
    <property type="protein sequence ID" value="TKR21845.1"/>
    <property type="molecule type" value="Genomic_DNA"/>
</dbReference>
<keyword evidence="4 7" id="KW-1133">Transmembrane helix</keyword>
<evidence type="ECO:0000256" key="1">
    <source>
        <dbReference type="ARBA" id="ARBA00004651"/>
    </source>
</evidence>
<gene>
    <name evidence="9" type="ORF">FA014_19605</name>
</gene>
<feature type="compositionally biased region" description="Basic and acidic residues" evidence="6">
    <location>
        <begin position="328"/>
        <end position="337"/>
    </location>
</feature>
<organism evidence="9 10">
    <name type="scientific">Cellulomonas hominis</name>
    <dbReference type="NCBI Taxonomy" id="156981"/>
    <lineage>
        <taxon>Bacteria</taxon>
        <taxon>Bacillati</taxon>
        <taxon>Actinomycetota</taxon>
        <taxon>Actinomycetes</taxon>
        <taxon>Micrococcales</taxon>
        <taxon>Cellulomonadaceae</taxon>
        <taxon>Cellulomonas</taxon>
    </lineage>
</organism>
<keyword evidence="2" id="KW-1003">Cell membrane</keyword>
<proteinExistence type="predicted"/>
<dbReference type="Proteomes" id="UP000308121">
    <property type="component" value="Unassembled WGS sequence"/>
</dbReference>
<feature type="transmembrane region" description="Helical" evidence="7">
    <location>
        <begin position="194"/>
        <end position="216"/>
    </location>
</feature>
<evidence type="ECO:0000256" key="2">
    <source>
        <dbReference type="ARBA" id="ARBA00022475"/>
    </source>
</evidence>
<evidence type="ECO:0000256" key="6">
    <source>
        <dbReference type="SAM" id="MobiDB-lite"/>
    </source>
</evidence>
<dbReference type="PANTHER" id="PTHR30619:SF7">
    <property type="entry name" value="BETA-LACTAMASE DOMAIN PROTEIN"/>
    <property type="match status" value="1"/>
</dbReference>
<dbReference type="InterPro" id="IPR004477">
    <property type="entry name" value="ComEC_N"/>
</dbReference>
<name>A0A7Z8NN55_9CELL</name>
<evidence type="ECO:0000256" key="7">
    <source>
        <dbReference type="SAM" id="Phobius"/>
    </source>
</evidence>
<sequence>MAVLLLATGTQVRAREAGDVRGLAEDRARVRLVGTVRSTPQAPGGGGGSRGVVRFLLAVDSVTVVGAGQGPGGGAGRGVDGPDGGALGTRAAVDVYAPAAASDLAYGTRVAVEARLSPVPDTARRAMARARADGDPAVRAPPPAVLRVADGLRTGLVATAAAVPGDAGRLLPAVAVGDTRGVGDLDDAMRVSGLAHITAVSGAHFSILGAVVLAVVTRCGVPRRWRWLPLALVLGGFVAVVQPGSSVVRAAVMGAVGVLGIVAGRPARSVPALACTVIVLLVVDPWLARDVGFVLSVVATAGIALLAGPLARRWSAPAGPARAHRARGAQDPRGRRS</sequence>
<dbReference type="InterPro" id="IPR052159">
    <property type="entry name" value="Competence_DNA_uptake"/>
</dbReference>
<keyword evidence="5 7" id="KW-0472">Membrane</keyword>
<dbReference type="NCBIfam" id="TIGR00360">
    <property type="entry name" value="ComEC_N-term"/>
    <property type="match status" value="1"/>
</dbReference>
<feature type="transmembrane region" description="Helical" evidence="7">
    <location>
        <begin position="247"/>
        <end position="263"/>
    </location>
</feature>
<evidence type="ECO:0000256" key="4">
    <source>
        <dbReference type="ARBA" id="ARBA00022989"/>
    </source>
</evidence>
<feature type="transmembrane region" description="Helical" evidence="7">
    <location>
        <begin position="270"/>
        <end position="287"/>
    </location>
</feature>
<comment type="caution">
    <text evidence="9">The sequence shown here is derived from an EMBL/GenBank/DDBJ whole genome shotgun (WGS) entry which is preliminary data.</text>
</comment>
<feature type="transmembrane region" description="Helical" evidence="7">
    <location>
        <begin position="293"/>
        <end position="311"/>
    </location>
</feature>
<protein>
    <submittedName>
        <fullName evidence="9">ComEC/Rec2 family competence protein</fullName>
    </submittedName>
</protein>
<dbReference type="AlphaFoldDB" id="A0A7Z8NN55"/>
<keyword evidence="3 7" id="KW-0812">Transmembrane</keyword>
<evidence type="ECO:0000259" key="8">
    <source>
        <dbReference type="Pfam" id="PF03772"/>
    </source>
</evidence>
<evidence type="ECO:0000313" key="10">
    <source>
        <dbReference type="Proteomes" id="UP000308121"/>
    </source>
</evidence>
<evidence type="ECO:0000256" key="5">
    <source>
        <dbReference type="ARBA" id="ARBA00023136"/>
    </source>
</evidence>
<evidence type="ECO:0000256" key="3">
    <source>
        <dbReference type="ARBA" id="ARBA00022692"/>
    </source>
</evidence>
<dbReference type="PANTHER" id="PTHR30619">
    <property type="entry name" value="DNA INTERNALIZATION/COMPETENCE PROTEIN COMEC/REC2"/>
    <property type="match status" value="1"/>
</dbReference>
<dbReference type="Pfam" id="PF03772">
    <property type="entry name" value="Competence"/>
    <property type="match status" value="1"/>
</dbReference>
<reference evidence="9 10" key="1">
    <citation type="submission" date="2019-05" db="EMBL/GenBank/DDBJ databases">
        <title>Genome sequence of Cellulomonas hominis strain CS1.</title>
        <authorList>
            <person name="Belmont J."/>
            <person name="Maclea K.S."/>
        </authorList>
    </citation>
    <scope>NUCLEOTIDE SEQUENCE [LARGE SCALE GENOMIC DNA]</scope>
    <source>
        <strain evidence="9 10">CS1</strain>
    </source>
</reference>
<feature type="domain" description="ComEC/Rec2-related protein" evidence="8">
    <location>
        <begin position="184"/>
        <end position="320"/>
    </location>
</feature>
<evidence type="ECO:0000313" key="9">
    <source>
        <dbReference type="EMBL" id="TKR21845.1"/>
    </source>
</evidence>
<comment type="subcellular location">
    <subcellularLocation>
        <location evidence="1">Cell membrane</location>
        <topology evidence="1">Multi-pass membrane protein</topology>
    </subcellularLocation>
</comment>
<dbReference type="GO" id="GO:0005886">
    <property type="term" value="C:plasma membrane"/>
    <property type="evidence" value="ECO:0007669"/>
    <property type="project" value="UniProtKB-SubCell"/>
</dbReference>